<keyword evidence="2" id="KW-1185">Reference proteome</keyword>
<dbReference type="STRING" id="1810919.A0A3D8RAI9"/>
<dbReference type="GO" id="GO:0016491">
    <property type="term" value="F:oxidoreductase activity"/>
    <property type="evidence" value="ECO:0007669"/>
    <property type="project" value="InterPro"/>
</dbReference>
<dbReference type="AlphaFoldDB" id="A0A3D8RAI9"/>
<dbReference type="Proteomes" id="UP000256690">
    <property type="component" value="Unassembled WGS sequence"/>
</dbReference>
<organism evidence="1 2">
    <name type="scientific">Aspergillus mulundensis</name>
    <dbReference type="NCBI Taxonomy" id="1810919"/>
    <lineage>
        <taxon>Eukaryota</taxon>
        <taxon>Fungi</taxon>
        <taxon>Dikarya</taxon>
        <taxon>Ascomycota</taxon>
        <taxon>Pezizomycotina</taxon>
        <taxon>Eurotiomycetes</taxon>
        <taxon>Eurotiomycetidae</taxon>
        <taxon>Eurotiales</taxon>
        <taxon>Aspergillaceae</taxon>
        <taxon>Aspergillus</taxon>
        <taxon>Aspergillus subgen. Nidulantes</taxon>
    </lineage>
</organism>
<proteinExistence type="predicted"/>
<sequence length="145" mass="16021">MPLKLISLKYRLPTVTPEAFKRGYKEHVTAIKECMGETFPLSIQMHFISNTQNASSSSASAPTVIPEGALQGADGSAVPLTIKTEFGFDAVNVLTFADEAAYAAFQEKFVSDLRMRQLREKELDFACGTRLEIAVVEEVFEVRRG</sequence>
<comment type="caution">
    <text evidence="1">The sequence shown here is derived from an EMBL/GenBank/DDBJ whole genome shotgun (WGS) entry which is preliminary data.</text>
</comment>
<dbReference type="RefSeq" id="XP_026601415.1">
    <property type="nucleotide sequence ID" value="XM_026750411.1"/>
</dbReference>
<gene>
    <name evidence="1" type="ORF">DSM5745_08395</name>
</gene>
<name>A0A3D8RAI9_9EURO</name>
<evidence type="ECO:0008006" key="3">
    <source>
        <dbReference type="Google" id="ProtNLM"/>
    </source>
</evidence>
<accession>A0A3D8RAI9</accession>
<dbReference type="GeneID" id="38118765"/>
<dbReference type="EMBL" id="PVWQ01000010">
    <property type="protein sequence ID" value="RDW70884.1"/>
    <property type="molecule type" value="Genomic_DNA"/>
</dbReference>
<reference evidence="1 2" key="1">
    <citation type="journal article" date="2018" name="IMA Fungus">
        <title>IMA Genome-F 9: Draft genome sequence of Annulohypoxylon stygium, Aspergillus mulundensis, Berkeleyomyces basicola (syn. Thielaviopsis basicola), Ceratocystis smalleyi, two Cercospora beticola strains, Coleophoma cylindrospora, Fusarium fracticaudum, Phialophora cf. hyalina, and Morchella septimelata.</title>
        <authorList>
            <person name="Wingfield B.D."/>
            <person name="Bills G.F."/>
            <person name="Dong Y."/>
            <person name="Huang W."/>
            <person name="Nel W.J."/>
            <person name="Swalarsk-Parry B.S."/>
            <person name="Vaghefi N."/>
            <person name="Wilken P.M."/>
            <person name="An Z."/>
            <person name="de Beer Z.W."/>
            <person name="De Vos L."/>
            <person name="Chen L."/>
            <person name="Duong T.A."/>
            <person name="Gao Y."/>
            <person name="Hammerbacher A."/>
            <person name="Kikkert J.R."/>
            <person name="Li Y."/>
            <person name="Li H."/>
            <person name="Li K."/>
            <person name="Li Q."/>
            <person name="Liu X."/>
            <person name="Ma X."/>
            <person name="Naidoo K."/>
            <person name="Pethybridge S.J."/>
            <person name="Sun J."/>
            <person name="Steenkamp E.T."/>
            <person name="van der Nest M.A."/>
            <person name="van Wyk S."/>
            <person name="Wingfield M.J."/>
            <person name="Xiong C."/>
            <person name="Yue Q."/>
            <person name="Zhang X."/>
        </authorList>
    </citation>
    <scope>NUCLEOTIDE SEQUENCE [LARGE SCALE GENOMIC DNA]</scope>
    <source>
        <strain evidence="1 2">DSM 5745</strain>
    </source>
</reference>
<dbReference type="Gene3D" id="3.30.70.100">
    <property type="match status" value="1"/>
</dbReference>
<evidence type="ECO:0000313" key="2">
    <source>
        <dbReference type="Proteomes" id="UP000256690"/>
    </source>
</evidence>
<dbReference type="OrthoDB" id="2519291at2759"/>
<evidence type="ECO:0000313" key="1">
    <source>
        <dbReference type="EMBL" id="RDW70884.1"/>
    </source>
</evidence>
<protein>
    <recommendedName>
        <fullName evidence="3">EthD domain-containing protein</fullName>
    </recommendedName>
</protein>